<feature type="compositionally biased region" description="Basic and acidic residues" evidence="1">
    <location>
        <begin position="7"/>
        <end position="55"/>
    </location>
</feature>
<gene>
    <name evidence="2" type="ORF">DBV15_10244</name>
</gene>
<comment type="caution">
    <text evidence="2">The sequence shown here is derived from an EMBL/GenBank/DDBJ whole genome shotgun (WGS) entry which is preliminary data.</text>
</comment>
<keyword evidence="3" id="KW-1185">Reference proteome</keyword>
<evidence type="ECO:0000256" key="1">
    <source>
        <dbReference type="SAM" id="MobiDB-lite"/>
    </source>
</evidence>
<name>A0A4S2JL49_9HYME</name>
<proteinExistence type="predicted"/>
<reference evidence="2 3" key="1">
    <citation type="journal article" date="2019" name="Philos. Trans. R. Soc. Lond., B, Biol. Sci.">
        <title>Ant behaviour and brain gene expression of defending hosts depend on the ecological success of the intruding social parasite.</title>
        <authorList>
            <person name="Kaur R."/>
            <person name="Stoldt M."/>
            <person name="Jongepier E."/>
            <person name="Feldmeyer B."/>
            <person name="Menzel F."/>
            <person name="Bornberg-Bauer E."/>
            <person name="Foitzik S."/>
        </authorList>
    </citation>
    <scope>NUCLEOTIDE SEQUENCE [LARGE SCALE GENOMIC DNA]</scope>
    <source>
        <tissue evidence="2">Whole body</tissue>
    </source>
</reference>
<evidence type="ECO:0000313" key="2">
    <source>
        <dbReference type="EMBL" id="TGZ36951.1"/>
    </source>
</evidence>
<feature type="non-terminal residue" evidence="2">
    <location>
        <position position="1"/>
    </location>
</feature>
<evidence type="ECO:0000313" key="3">
    <source>
        <dbReference type="Proteomes" id="UP000310200"/>
    </source>
</evidence>
<dbReference type="Proteomes" id="UP000310200">
    <property type="component" value="Unassembled WGS sequence"/>
</dbReference>
<protein>
    <submittedName>
        <fullName evidence="2">Uncharacterized protein</fullName>
    </submittedName>
</protein>
<dbReference type="AlphaFoldDB" id="A0A4S2JL49"/>
<organism evidence="2 3">
    <name type="scientific">Temnothorax longispinosus</name>
    <dbReference type="NCBI Taxonomy" id="300112"/>
    <lineage>
        <taxon>Eukaryota</taxon>
        <taxon>Metazoa</taxon>
        <taxon>Ecdysozoa</taxon>
        <taxon>Arthropoda</taxon>
        <taxon>Hexapoda</taxon>
        <taxon>Insecta</taxon>
        <taxon>Pterygota</taxon>
        <taxon>Neoptera</taxon>
        <taxon>Endopterygota</taxon>
        <taxon>Hymenoptera</taxon>
        <taxon>Apocrita</taxon>
        <taxon>Aculeata</taxon>
        <taxon>Formicoidea</taxon>
        <taxon>Formicidae</taxon>
        <taxon>Myrmicinae</taxon>
        <taxon>Temnothorax</taxon>
    </lineage>
</organism>
<dbReference type="EMBL" id="QBLH01003651">
    <property type="protein sequence ID" value="TGZ36951.1"/>
    <property type="molecule type" value="Genomic_DNA"/>
</dbReference>
<sequence length="98" mass="11353">RQVVEQEVERDGEVVAENRRDGGVKNLEKKGRAQKERTHVGKRGREGKSTTRETREMTREIIRECATCKLISCAETCQKRCSDKTRGKEDAVKRYTRK</sequence>
<accession>A0A4S2JL49</accession>
<feature type="region of interest" description="Disordered" evidence="1">
    <location>
        <begin position="1"/>
        <end position="55"/>
    </location>
</feature>